<organism evidence="3 4">
    <name type="scientific">Ridgeia piscesae</name>
    <name type="common">Tubeworm</name>
    <dbReference type="NCBI Taxonomy" id="27915"/>
    <lineage>
        <taxon>Eukaryota</taxon>
        <taxon>Metazoa</taxon>
        <taxon>Spiralia</taxon>
        <taxon>Lophotrochozoa</taxon>
        <taxon>Annelida</taxon>
        <taxon>Polychaeta</taxon>
        <taxon>Sedentaria</taxon>
        <taxon>Canalipalpata</taxon>
        <taxon>Sabellida</taxon>
        <taxon>Siboglinidae</taxon>
        <taxon>Ridgeia</taxon>
    </lineage>
</organism>
<evidence type="ECO:0000313" key="4">
    <source>
        <dbReference type="Proteomes" id="UP001209878"/>
    </source>
</evidence>
<feature type="region of interest" description="Disordered" evidence="1">
    <location>
        <begin position="169"/>
        <end position="210"/>
    </location>
</feature>
<dbReference type="SUPFAM" id="SSF56112">
    <property type="entry name" value="Protein kinase-like (PK-like)"/>
    <property type="match status" value="1"/>
</dbReference>
<gene>
    <name evidence="3" type="ORF">NP493_250g04052</name>
</gene>
<dbReference type="AlphaFoldDB" id="A0AAD9UD13"/>
<name>A0AAD9UD13_RIDPI</name>
<dbReference type="GO" id="GO:0004672">
    <property type="term" value="F:protein kinase activity"/>
    <property type="evidence" value="ECO:0007669"/>
    <property type="project" value="InterPro"/>
</dbReference>
<comment type="caution">
    <text evidence="3">The sequence shown here is derived from an EMBL/GenBank/DDBJ whole genome shotgun (WGS) entry which is preliminary data.</text>
</comment>
<protein>
    <recommendedName>
        <fullName evidence="2">Serine-threonine/tyrosine-protein kinase catalytic domain-containing protein</fullName>
    </recommendedName>
</protein>
<sequence length="409" mass="47215">MTQKSDAYSYGTVIWELENALLQPAVTPISHLAPYFHVKAEKIAVIQRQRHLLPQPKHCPDWLYRLVKALMANPSCRRPSFQDAIWCLTKQEFPIARLEQTNSQKKLKRITMMIETEDKKLRFDSRGTLHDQKRRRTMSPTVSLWNEKAATTKPAAKSWRFLFSKSRKPDKKRIREPPSAADVSVPSQLDTDEQDWSERSRESVTRSRESLYLPVPEPHTQAYQDEQAYPSRGPVAVLHTQAYQDEHDYQNIESVPVPHTQDYPDEQAYPSRGPVAVLHTQAYQDEHDYQNIESVPVPHTQDYPDEQAYPSRGPVAVPHTQAYQDEHGWNDREGVLAHHPQADTDGQDWNEIDGEPYYRDSGPQQTPDPQIEPYHTATVGDPVYCTLQPEPEVGARRQNGYCRIEEEFV</sequence>
<accession>A0AAD9UD13</accession>
<evidence type="ECO:0000259" key="2">
    <source>
        <dbReference type="Pfam" id="PF07714"/>
    </source>
</evidence>
<evidence type="ECO:0000313" key="3">
    <source>
        <dbReference type="EMBL" id="KAK2184864.1"/>
    </source>
</evidence>
<feature type="domain" description="Serine-threonine/tyrosine-protein kinase catalytic" evidence="2">
    <location>
        <begin position="2"/>
        <end position="84"/>
    </location>
</feature>
<keyword evidence="4" id="KW-1185">Reference proteome</keyword>
<evidence type="ECO:0000256" key="1">
    <source>
        <dbReference type="SAM" id="MobiDB-lite"/>
    </source>
</evidence>
<dbReference type="InterPro" id="IPR011009">
    <property type="entry name" value="Kinase-like_dom_sf"/>
</dbReference>
<feature type="compositionally biased region" description="Basic and acidic residues" evidence="1">
    <location>
        <begin position="196"/>
        <end position="209"/>
    </location>
</feature>
<proteinExistence type="predicted"/>
<reference evidence="3" key="1">
    <citation type="journal article" date="2023" name="Mol. Biol. Evol.">
        <title>Third-Generation Sequencing Reveals the Adaptive Role of the Epigenome in Three Deep-Sea Polychaetes.</title>
        <authorList>
            <person name="Perez M."/>
            <person name="Aroh O."/>
            <person name="Sun Y."/>
            <person name="Lan Y."/>
            <person name="Juniper S.K."/>
            <person name="Young C.R."/>
            <person name="Angers B."/>
            <person name="Qian P.Y."/>
        </authorList>
    </citation>
    <scope>NUCLEOTIDE SEQUENCE</scope>
    <source>
        <strain evidence="3">R07B-5</strain>
    </source>
</reference>
<dbReference type="EMBL" id="JAODUO010000250">
    <property type="protein sequence ID" value="KAK2184864.1"/>
    <property type="molecule type" value="Genomic_DNA"/>
</dbReference>
<feature type="compositionally biased region" description="Acidic residues" evidence="1">
    <location>
        <begin position="345"/>
        <end position="354"/>
    </location>
</feature>
<dbReference type="InterPro" id="IPR001245">
    <property type="entry name" value="Ser-Thr/Tyr_kinase_cat_dom"/>
</dbReference>
<feature type="region of interest" description="Disordered" evidence="1">
    <location>
        <begin position="339"/>
        <end position="377"/>
    </location>
</feature>
<dbReference type="Proteomes" id="UP001209878">
    <property type="component" value="Unassembled WGS sequence"/>
</dbReference>
<dbReference type="Gene3D" id="1.10.510.10">
    <property type="entry name" value="Transferase(Phosphotransferase) domain 1"/>
    <property type="match status" value="1"/>
</dbReference>
<dbReference type="Pfam" id="PF07714">
    <property type="entry name" value="PK_Tyr_Ser-Thr"/>
    <property type="match status" value="1"/>
</dbReference>